<dbReference type="InterPro" id="IPR012674">
    <property type="entry name" value="Calycin"/>
</dbReference>
<dbReference type="Proteomes" id="UP000694399">
    <property type="component" value="Unassembled WGS sequence"/>
</dbReference>
<sequence>MSWDRPSPAGHPSPGTRGPRGSGALSLPGGLSCLPALGVSDYWVLGTDFRDYAVIFTQLEFKDEAFSTGSCTVSRTELASQEAVCLFTRWSRGLGFLSQQQAALRRDRECPPGPPPWRTEMDGAPLSWGAGRAGRG</sequence>
<dbReference type="PROSITE" id="PS51257">
    <property type="entry name" value="PROKAR_LIPOPROTEIN"/>
    <property type="match status" value="1"/>
</dbReference>
<dbReference type="Gene3D" id="2.40.128.20">
    <property type="match status" value="1"/>
</dbReference>
<feature type="region of interest" description="Disordered" evidence="1">
    <location>
        <begin position="1"/>
        <end position="22"/>
    </location>
</feature>
<dbReference type="Ensembl" id="ENSPLOT00000025693.1">
    <property type="protein sequence ID" value="ENSPLOP00000023262.1"/>
    <property type="gene ID" value="ENSPLOG00000017042.1"/>
</dbReference>
<evidence type="ECO:0000313" key="2">
    <source>
        <dbReference type="Ensembl" id="ENSPLOP00000023262.1"/>
    </source>
</evidence>
<keyword evidence="3" id="KW-1185">Reference proteome</keyword>
<feature type="compositionally biased region" description="Low complexity" evidence="1">
    <location>
        <begin position="10"/>
        <end position="22"/>
    </location>
</feature>
<dbReference type="SUPFAM" id="SSF50814">
    <property type="entry name" value="Lipocalins"/>
    <property type="match status" value="1"/>
</dbReference>
<dbReference type="GeneTree" id="ENSGT00950000183536"/>
<evidence type="ECO:0000256" key="1">
    <source>
        <dbReference type="SAM" id="MobiDB-lite"/>
    </source>
</evidence>
<reference evidence="2" key="2">
    <citation type="submission" date="2025-09" db="UniProtKB">
        <authorList>
            <consortium name="Ensembl"/>
        </authorList>
    </citation>
    <scope>IDENTIFICATION</scope>
</reference>
<reference evidence="2" key="1">
    <citation type="submission" date="2025-08" db="UniProtKB">
        <authorList>
            <consortium name="Ensembl"/>
        </authorList>
    </citation>
    <scope>IDENTIFICATION</scope>
</reference>
<evidence type="ECO:0008006" key="4">
    <source>
        <dbReference type="Google" id="ProtNLM"/>
    </source>
</evidence>
<evidence type="ECO:0000313" key="3">
    <source>
        <dbReference type="Proteomes" id="UP000694399"/>
    </source>
</evidence>
<organism evidence="2 3">
    <name type="scientific">Panthera leo</name>
    <name type="common">Lion</name>
    <dbReference type="NCBI Taxonomy" id="9689"/>
    <lineage>
        <taxon>Eukaryota</taxon>
        <taxon>Metazoa</taxon>
        <taxon>Chordata</taxon>
        <taxon>Craniata</taxon>
        <taxon>Vertebrata</taxon>
        <taxon>Euteleostomi</taxon>
        <taxon>Mammalia</taxon>
        <taxon>Eutheria</taxon>
        <taxon>Laurasiatheria</taxon>
        <taxon>Carnivora</taxon>
        <taxon>Feliformia</taxon>
        <taxon>Felidae</taxon>
        <taxon>Pantherinae</taxon>
        <taxon>Panthera</taxon>
    </lineage>
</organism>
<accession>A0A8C9D942</accession>
<dbReference type="AlphaFoldDB" id="A0A8C9D942"/>
<name>A0A8C9D942_PANLE</name>
<protein>
    <recommendedName>
        <fullName evidence="4">Lipocalin/cytosolic fatty-acid binding domain-containing protein</fullName>
    </recommendedName>
</protein>
<feature type="region of interest" description="Disordered" evidence="1">
    <location>
        <begin position="105"/>
        <end position="136"/>
    </location>
</feature>
<proteinExistence type="predicted"/>